<dbReference type="Proteomes" id="UP000283269">
    <property type="component" value="Unassembled WGS sequence"/>
</dbReference>
<dbReference type="OrthoDB" id="3262196at2759"/>
<protein>
    <recommendedName>
        <fullName evidence="3">NACHT domain-containing protein</fullName>
    </recommendedName>
</protein>
<name>A0A409XJM0_PSICY</name>
<evidence type="ECO:0008006" key="3">
    <source>
        <dbReference type="Google" id="ProtNLM"/>
    </source>
</evidence>
<dbReference type="InParanoid" id="A0A409XJM0"/>
<accession>A0A409XJM0</accession>
<dbReference type="STRING" id="93625.A0A409XJM0"/>
<dbReference type="AlphaFoldDB" id="A0A409XJM0"/>
<gene>
    <name evidence="1" type="ORF">CVT25_015683</name>
</gene>
<sequence>MALVATLAYQVSLNTLESREIIGTAIDKNPAIFQLNFHTQFLTLILDPLLRISSTGLFRSGKSFPRLIIIDGLDECKEYHLTTSFSVTPLCTLTFRLALNDTYEPDKDIRLYLIDSFRDIRKTHIMRAHLPDSWPSEEDIAELVAKLSGQFIYAATVIRYVSSLRYNPLSRLKVIQGLLQVKDDRPYAQLDTLYINILSEVEDVETVLRILGMVFVLPKNTYDFIRLLGVSELEKFMQLTPGIVQLLLLDLLSVVDVSDNNEPIKFLHASFSDFLVDPTRSHQFYINPSKRHEEAAYFCIPAIESKY</sequence>
<dbReference type="EMBL" id="NHYD01001500">
    <property type="protein sequence ID" value="PPQ90957.1"/>
    <property type="molecule type" value="Genomic_DNA"/>
</dbReference>
<evidence type="ECO:0000313" key="2">
    <source>
        <dbReference type="Proteomes" id="UP000283269"/>
    </source>
</evidence>
<evidence type="ECO:0000313" key="1">
    <source>
        <dbReference type="EMBL" id="PPQ90957.1"/>
    </source>
</evidence>
<reference evidence="1 2" key="1">
    <citation type="journal article" date="2018" name="Evol. Lett.">
        <title>Horizontal gene cluster transfer increased hallucinogenic mushroom diversity.</title>
        <authorList>
            <person name="Reynolds H.T."/>
            <person name="Vijayakumar V."/>
            <person name="Gluck-Thaler E."/>
            <person name="Korotkin H.B."/>
            <person name="Matheny P.B."/>
            <person name="Slot J.C."/>
        </authorList>
    </citation>
    <scope>NUCLEOTIDE SEQUENCE [LARGE SCALE GENOMIC DNA]</scope>
    <source>
        <strain evidence="1 2">2631</strain>
    </source>
</reference>
<proteinExistence type="predicted"/>
<comment type="caution">
    <text evidence="1">The sequence shown here is derived from an EMBL/GenBank/DDBJ whole genome shotgun (WGS) entry which is preliminary data.</text>
</comment>
<keyword evidence="2" id="KW-1185">Reference proteome</keyword>
<organism evidence="1 2">
    <name type="scientific">Psilocybe cyanescens</name>
    <dbReference type="NCBI Taxonomy" id="93625"/>
    <lineage>
        <taxon>Eukaryota</taxon>
        <taxon>Fungi</taxon>
        <taxon>Dikarya</taxon>
        <taxon>Basidiomycota</taxon>
        <taxon>Agaricomycotina</taxon>
        <taxon>Agaricomycetes</taxon>
        <taxon>Agaricomycetidae</taxon>
        <taxon>Agaricales</taxon>
        <taxon>Agaricineae</taxon>
        <taxon>Strophariaceae</taxon>
        <taxon>Psilocybe</taxon>
    </lineage>
</organism>